<gene>
    <name evidence="2" type="ORF">HFZ78_02345</name>
</gene>
<dbReference type="Proteomes" id="UP000501868">
    <property type="component" value="Chromosome"/>
</dbReference>
<reference evidence="2 3" key="1">
    <citation type="submission" date="2020-04" db="EMBL/GenBank/DDBJ databases">
        <title>Genome-Wide Identification of 5-Methylcytosine Sites in Bacterial Genomes By High-Throughput Sequencing of MspJI Restriction Fragments.</title>
        <authorList>
            <person name="Wu V."/>
        </authorList>
    </citation>
    <scope>NUCLEOTIDE SEQUENCE [LARGE SCALE GENOMIC DNA]</scope>
    <source>
        <strain evidence="2 3">S2</strain>
    </source>
</reference>
<feature type="domain" description="Bacterial Ig" evidence="1">
    <location>
        <begin position="62"/>
        <end position="139"/>
    </location>
</feature>
<evidence type="ECO:0000313" key="2">
    <source>
        <dbReference type="EMBL" id="QIZ05731.1"/>
    </source>
</evidence>
<evidence type="ECO:0000259" key="1">
    <source>
        <dbReference type="Pfam" id="PF17936"/>
    </source>
</evidence>
<dbReference type="EMBL" id="CP051128">
    <property type="protein sequence ID" value="QIZ05731.1"/>
    <property type="molecule type" value="Genomic_DNA"/>
</dbReference>
<dbReference type="AlphaFoldDB" id="A0A6H1NXC2"/>
<accession>A0A6H1NXC2</accession>
<reference evidence="2 3" key="2">
    <citation type="submission" date="2020-04" db="EMBL/GenBank/DDBJ databases">
        <authorList>
            <person name="Fomenkov A."/>
            <person name="Anton B.P."/>
            <person name="Roberts R.J."/>
        </authorList>
    </citation>
    <scope>NUCLEOTIDE SEQUENCE [LARGE SCALE GENOMIC DNA]</scope>
    <source>
        <strain evidence="2 3">S2</strain>
    </source>
</reference>
<feature type="domain" description="Bacterial Ig" evidence="1">
    <location>
        <begin position="12"/>
        <end position="58"/>
    </location>
</feature>
<dbReference type="Gene3D" id="2.60.40.10">
    <property type="entry name" value="Immunoglobulins"/>
    <property type="match status" value="2"/>
</dbReference>
<sequence length="140" mass="14901">MGPNKNATVQIGSKYYSGKADSVGNFKVSIPIQNSGTSLKITAKDAAGKISNAKSLTVARVAPNLPLVNAVRYTASSVTGKTEKLAVVKVWIGKRMYWARANSYGSFKVSIPRQKRGTSFSVTATDPKGLTSAARTVKVY</sequence>
<name>A0A6H1NXC2_PRIMG</name>
<dbReference type="InterPro" id="IPR013783">
    <property type="entry name" value="Ig-like_fold"/>
</dbReference>
<dbReference type="InterPro" id="IPR041498">
    <property type="entry name" value="Big_6"/>
</dbReference>
<dbReference type="Pfam" id="PF17936">
    <property type="entry name" value="Big_6"/>
    <property type="match status" value="2"/>
</dbReference>
<protein>
    <recommendedName>
        <fullName evidence="1">Bacterial Ig domain-containing protein</fullName>
    </recommendedName>
</protein>
<proteinExistence type="predicted"/>
<evidence type="ECO:0000313" key="3">
    <source>
        <dbReference type="Proteomes" id="UP000501868"/>
    </source>
</evidence>
<organism evidence="2 3">
    <name type="scientific">Priestia megaterium</name>
    <name type="common">Bacillus megaterium</name>
    <dbReference type="NCBI Taxonomy" id="1404"/>
    <lineage>
        <taxon>Bacteria</taxon>
        <taxon>Bacillati</taxon>
        <taxon>Bacillota</taxon>
        <taxon>Bacilli</taxon>
        <taxon>Bacillales</taxon>
        <taxon>Bacillaceae</taxon>
        <taxon>Priestia</taxon>
    </lineage>
</organism>